<dbReference type="OrthoDB" id="6739012at2759"/>
<dbReference type="PROSITE" id="PS50240">
    <property type="entry name" value="TRYPSIN_DOM"/>
    <property type="match status" value="1"/>
</dbReference>
<dbReference type="PANTHER" id="PTHR24276">
    <property type="entry name" value="POLYSERASE-RELATED"/>
    <property type="match status" value="1"/>
</dbReference>
<proteinExistence type="inferred from homology"/>
<keyword evidence="9" id="KW-1185">Reference proteome</keyword>
<keyword evidence="2 6" id="KW-0378">Hydrolase</keyword>
<dbReference type="Pfam" id="PF00089">
    <property type="entry name" value="Trypsin"/>
    <property type="match status" value="1"/>
</dbReference>
<dbReference type="Proteomes" id="UP000801492">
    <property type="component" value="Unassembled WGS sequence"/>
</dbReference>
<dbReference type="InterPro" id="IPR033116">
    <property type="entry name" value="TRYPSIN_SER"/>
</dbReference>
<keyword evidence="4" id="KW-1015">Disulfide bond</keyword>
<dbReference type="Gene3D" id="2.40.10.10">
    <property type="entry name" value="Trypsin-like serine proteases"/>
    <property type="match status" value="2"/>
</dbReference>
<comment type="similarity">
    <text evidence="5">Belongs to the peptidase S1 family. CLIP subfamily.</text>
</comment>
<organism evidence="8 9">
    <name type="scientific">Ignelater luminosus</name>
    <name type="common">Cucubano</name>
    <name type="synonym">Pyrophorus luminosus</name>
    <dbReference type="NCBI Taxonomy" id="2038154"/>
    <lineage>
        <taxon>Eukaryota</taxon>
        <taxon>Metazoa</taxon>
        <taxon>Ecdysozoa</taxon>
        <taxon>Arthropoda</taxon>
        <taxon>Hexapoda</taxon>
        <taxon>Insecta</taxon>
        <taxon>Pterygota</taxon>
        <taxon>Neoptera</taxon>
        <taxon>Endopterygota</taxon>
        <taxon>Coleoptera</taxon>
        <taxon>Polyphaga</taxon>
        <taxon>Elateriformia</taxon>
        <taxon>Elateroidea</taxon>
        <taxon>Elateridae</taxon>
        <taxon>Agrypninae</taxon>
        <taxon>Pyrophorini</taxon>
        <taxon>Ignelater</taxon>
    </lineage>
</organism>
<sequence>MDAKIVGGTNATIEDHPYQLSLELFGRHFCGASLIKPDVAVTAAHCTRGSRLLYTLGFLSVRAGTPIRGRGGWLVGVTSICIHPKYNGQDYDVSVLHLDVPFELNDRVRTIPILPKNVVIPLGTIATVSGFGTLRFRGPSSKFLLAVKVPKVSQEACERAYPLRIKPRMICFGFDQGGKDSCQGDSGGPLVVNGLLAGIVSFGKGCGLPSYPGVYTNVADPEVNDHINSCIAKVKDRPFGIF</sequence>
<evidence type="ECO:0000256" key="5">
    <source>
        <dbReference type="ARBA" id="ARBA00024195"/>
    </source>
</evidence>
<dbReference type="AlphaFoldDB" id="A0A8K0GKD5"/>
<evidence type="ECO:0000313" key="9">
    <source>
        <dbReference type="Proteomes" id="UP000801492"/>
    </source>
</evidence>
<name>A0A8K0GKD5_IGNLU</name>
<keyword evidence="1 6" id="KW-0645">Protease</keyword>
<reference evidence="8" key="1">
    <citation type="submission" date="2019-08" db="EMBL/GenBank/DDBJ databases">
        <title>The genome of the North American firefly Photinus pyralis.</title>
        <authorList>
            <consortium name="Photinus pyralis genome working group"/>
            <person name="Fallon T.R."/>
            <person name="Sander Lower S.E."/>
            <person name="Weng J.-K."/>
        </authorList>
    </citation>
    <scope>NUCLEOTIDE SEQUENCE</scope>
    <source>
        <strain evidence="8">TRF0915ILg1</strain>
        <tissue evidence="8">Whole body</tissue>
    </source>
</reference>
<evidence type="ECO:0000256" key="2">
    <source>
        <dbReference type="ARBA" id="ARBA00022801"/>
    </source>
</evidence>
<dbReference type="PROSITE" id="PS00134">
    <property type="entry name" value="TRYPSIN_HIS"/>
    <property type="match status" value="1"/>
</dbReference>
<keyword evidence="3 6" id="KW-0720">Serine protease</keyword>
<evidence type="ECO:0000259" key="7">
    <source>
        <dbReference type="PROSITE" id="PS50240"/>
    </source>
</evidence>
<gene>
    <name evidence="8" type="ORF">ILUMI_01328</name>
</gene>
<evidence type="ECO:0000256" key="4">
    <source>
        <dbReference type="ARBA" id="ARBA00023157"/>
    </source>
</evidence>
<dbReference type="EMBL" id="VTPC01000663">
    <property type="protein sequence ID" value="KAF2904857.1"/>
    <property type="molecule type" value="Genomic_DNA"/>
</dbReference>
<dbReference type="InterPro" id="IPR018114">
    <property type="entry name" value="TRYPSIN_HIS"/>
</dbReference>
<evidence type="ECO:0000256" key="3">
    <source>
        <dbReference type="ARBA" id="ARBA00022825"/>
    </source>
</evidence>
<dbReference type="InterPro" id="IPR001314">
    <property type="entry name" value="Peptidase_S1A"/>
</dbReference>
<dbReference type="FunFam" id="2.40.10.10:FF:000002">
    <property type="entry name" value="Transmembrane protease serine"/>
    <property type="match status" value="1"/>
</dbReference>
<dbReference type="SMART" id="SM00020">
    <property type="entry name" value="Tryp_SPc"/>
    <property type="match status" value="1"/>
</dbReference>
<protein>
    <recommendedName>
        <fullName evidence="7">Peptidase S1 domain-containing protein</fullName>
    </recommendedName>
</protein>
<dbReference type="PRINTS" id="PR00722">
    <property type="entry name" value="CHYMOTRYPSIN"/>
</dbReference>
<evidence type="ECO:0000313" key="8">
    <source>
        <dbReference type="EMBL" id="KAF2904857.1"/>
    </source>
</evidence>
<dbReference type="SUPFAM" id="SSF50494">
    <property type="entry name" value="Trypsin-like serine proteases"/>
    <property type="match status" value="1"/>
</dbReference>
<dbReference type="InterPro" id="IPR050430">
    <property type="entry name" value="Peptidase_S1"/>
</dbReference>
<dbReference type="PANTHER" id="PTHR24276:SF91">
    <property type="entry name" value="AT26814P-RELATED"/>
    <property type="match status" value="1"/>
</dbReference>
<feature type="domain" description="Peptidase S1" evidence="7">
    <location>
        <begin position="5"/>
        <end position="232"/>
    </location>
</feature>
<dbReference type="InterPro" id="IPR043504">
    <property type="entry name" value="Peptidase_S1_PA_chymotrypsin"/>
</dbReference>
<dbReference type="CDD" id="cd00190">
    <property type="entry name" value="Tryp_SPc"/>
    <property type="match status" value="1"/>
</dbReference>
<dbReference type="GO" id="GO:0006508">
    <property type="term" value="P:proteolysis"/>
    <property type="evidence" value="ECO:0007669"/>
    <property type="project" value="UniProtKB-KW"/>
</dbReference>
<dbReference type="InterPro" id="IPR009003">
    <property type="entry name" value="Peptidase_S1_PA"/>
</dbReference>
<evidence type="ECO:0000256" key="6">
    <source>
        <dbReference type="RuleBase" id="RU363034"/>
    </source>
</evidence>
<dbReference type="GO" id="GO:0004252">
    <property type="term" value="F:serine-type endopeptidase activity"/>
    <property type="evidence" value="ECO:0007669"/>
    <property type="project" value="InterPro"/>
</dbReference>
<evidence type="ECO:0000256" key="1">
    <source>
        <dbReference type="ARBA" id="ARBA00022670"/>
    </source>
</evidence>
<dbReference type="InterPro" id="IPR001254">
    <property type="entry name" value="Trypsin_dom"/>
</dbReference>
<dbReference type="PROSITE" id="PS00135">
    <property type="entry name" value="TRYPSIN_SER"/>
    <property type="match status" value="1"/>
</dbReference>
<accession>A0A8K0GKD5</accession>
<comment type="caution">
    <text evidence="8">The sequence shown here is derived from an EMBL/GenBank/DDBJ whole genome shotgun (WGS) entry which is preliminary data.</text>
</comment>